<keyword evidence="2" id="KW-1185">Reference proteome</keyword>
<name>A0AAV7FEY2_ARIFI</name>
<organism evidence="1 2">
    <name type="scientific">Aristolochia fimbriata</name>
    <name type="common">White veined hardy Dutchman's pipe vine</name>
    <dbReference type="NCBI Taxonomy" id="158543"/>
    <lineage>
        <taxon>Eukaryota</taxon>
        <taxon>Viridiplantae</taxon>
        <taxon>Streptophyta</taxon>
        <taxon>Embryophyta</taxon>
        <taxon>Tracheophyta</taxon>
        <taxon>Spermatophyta</taxon>
        <taxon>Magnoliopsida</taxon>
        <taxon>Magnoliidae</taxon>
        <taxon>Piperales</taxon>
        <taxon>Aristolochiaceae</taxon>
        <taxon>Aristolochia</taxon>
    </lineage>
</organism>
<protein>
    <submittedName>
        <fullName evidence="1">Uncharacterized protein</fullName>
    </submittedName>
</protein>
<dbReference type="AlphaFoldDB" id="A0AAV7FEY2"/>
<sequence length="68" mass="7930">MKWVEGSGFLESGVSKLHCRRGTQWKKKIWIWSKNERKMSKRSQEDGWRICAIIGAVAPGQWAKIQNK</sequence>
<reference evidence="1 2" key="1">
    <citation type="submission" date="2021-07" db="EMBL/GenBank/DDBJ databases">
        <title>The Aristolochia fimbriata genome: insights into angiosperm evolution, floral development and chemical biosynthesis.</title>
        <authorList>
            <person name="Jiao Y."/>
        </authorList>
    </citation>
    <scope>NUCLEOTIDE SEQUENCE [LARGE SCALE GENOMIC DNA]</scope>
    <source>
        <strain evidence="1">IBCAS-2021</strain>
        <tissue evidence="1">Leaf</tissue>
    </source>
</reference>
<gene>
    <name evidence="1" type="ORF">H6P81_002909</name>
</gene>
<proteinExistence type="predicted"/>
<dbReference type="EMBL" id="JAINDJ010000002">
    <property type="protein sequence ID" value="KAG9458401.1"/>
    <property type="molecule type" value="Genomic_DNA"/>
</dbReference>
<evidence type="ECO:0000313" key="2">
    <source>
        <dbReference type="Proteomes" id="UP000825729"/>
    </source>
</evidence>
<comment type="caution">
    <text evidence="1">The sequence shown here is derived from an EMBL/GenBank/DDBJ whole genome shotgun (WGS) entry which is preliminary data.</text>
</comment>
<accession>A0AAV7FEY2</accession>
<evidence type="ECO:0000313" key="1">
    <source>
        <dbReference type="EMBL" id="KAG9458401.1"/>
    </source>
</evidence>
<dbReference type="Proteomes" id="UP000825729">
    <property type="component" value="Unassembled WGS sequence"/>
</dbReference>